<keyword evidence="5" id="KW-1185">Reference proteome</keyword>
<reference evidence="2" key="2">
    <citation type="submission" date="2019-05" db="EMBL/GenBank/DDBJ databases">
        <authorList>
            <person name="Schuster J.A."/>
            <person name="Ehrmann M.A."/>
        </authorList>
    </citation>
    <scope>NUCLEOTIDE SEQUENCE</scope>
    <source>
        <strain evidence="2">TMW 1.2098</strain>
    </source>
</reference>
<dbReference type="Pfam" id="PF05709">
    <property type="entry name" value="Sipho_tail"/>
    <property type="match status" value="1"/>
</dbReference>
<evidence type="ECO:0000313" key="2">
    <source>
        <dbReference type="EMBL" id="MQS44239.1"/>
    </source>
</evidence>
<dbReference type="Proteomes" id="UP000436655">
    <property type="component" value="Unassembled WGS sequence"/>
</dbReference>
<sequence>MSESILIQRLDGTTYNLDDLGIRVISFDPPSPNYQFTYTQIHETKATLTDTQIQQTTAPLVVQLKAKDVYDYELMRQRLLKIFASYESFYVINMRIPTIRWNVRAEAFDVPRLSNFWFTQPITINLDYPEGFAESVLNTSDDEFKVPNANLSLGLDIPRDKDISYHFSNQSDFEIWNLGHIPLKADERPVLFEFKGEVGSQLVIKNKTTNQTFEFNRSLNSGNSLQIYGMKPVVDGVSAFQDSNHEFLDLAVGKNDFSISGASNWSLYITTRFYY</sequence>
<gene>
    <name evidence="3" type="ORF">FHL02_01345</name>
    <name evidence="2" type="ORF">FHL03_01925</name>
</gene>
<protein>
    <submittedName>
        <fullName evidence="3">Phage tail family protein</fullName>
    </submittedName>
</protein>
<dbReference type="EMBL" id="VDFN01000001">
    <property type="protein sequence ID" value="MQS44239.1"/>
    <property type="molecule type" value="Genomic_DNA"/>
</dbReference>
<proteinExistence type="predicted"/>
<dbReference type="AlphaFoldDB" id="A0A5P0ZF29"/>
<evidence type="ECO:0000313" key="4">
    <source>
        <dbReference type="Proteomes" id="UP000380386"/>
    </source>
</evidence>
<dbReference type="EMBL" id="VDFM01000001">
    <property type="protein sequence ID" value="MQS51656.1"/>
    <property type="molecule type" value="Genomic_DNA"/>
</dbReference>
<evidence type="ECO:0000313" key="5">
    <source>
        <dbReference type="Proteomes" id="UP000436655"/>
    </source>
</evidence>
<evidence type="ECO:0000313" key="3">
    <source>
        <dbReference type="EMBL" id="MQS51656.1"/>
    </source>
</evidence>
<evidence type="ECO:0000259" key="1">
    <source>
        <dbReference type="Pfam" id="PF05709"/>
    </source>
</evidence>
<dbReference type="InterPro" id="IPR008841">
    <property type="entry name" value="Siphovirus-type_tail_N"/>
</dbReference>
<organism evidence="3 4">
    <name type="scientific">Companilactobacillus mishanensis</name>
    <dbReference type="NCBI Taxonomy" id="2486008"/>
    <lineage>
        <taxon>Bacteria</taxon>
        <taxon>Bacillati</taxon>
        <taxon>Bacillota</taxon>
        <taxon>Bacilli</taxon>
        <taxon>Lactobacillales</taxon>
        <taxon>Lactobacillaceae</taxon>
        <taxon>Companilactobacillus</taxon>
    </lineage>
</organism>
<feature type="domain" description="Siphovirus-type tail component RIFT-related" evidence="1">
    <location>
        <begin position="11"/>
        <end position="125"/>
    </location>
</feature>
<dbReference type="Proteomes" id="UP000380386">
    <property type="component" value="Unassembled WGS sequence"/>
</dbReference>
<accession>A0A5P0ZF29</accession>
<dbReference type="RefSeq" id="WP_337692444.1">
    <property type="nucleotide sequence ID" value="NZ_VDFM01000001.1"/>
</dbReference>
<name>A0A5P0ZF29_9LACO</name>
<comment type="caution">
    <text evidence="3">The sequence shown here is derived from an EMBL/GenBank/DDBJ whole genome shotgun (WGS) entry which is preliminary data.</text>
</comment>
<reference evidence="4 5" key="1">
    <citation type="journal article" date="2019" name="Syst. Appl. Microbiol.">
        <title>Polyphasic characterization of two novel Lactobacillus spp. isolated from blown salami packages: Description of Lactobacillus halodurans sp. nov. and Lactobacillus salsicarnum sp. nov.</title>
        <authorList>
            <person name="Schuster J.A."/>
            <person name="Klingl A."/>
            <person name="Vogel R.F."/>
            <person name="Ehrmann M.A."/>
        </authorList>
    </citation>
    <scope>NUCLEOTIDE SEQUENCE [LARGE SCALE GENOMIC DNA]</scope>
    <source>
        <strain evidence="2 5">TMW 1.2098</strain>
        <strain evidence="3 4">TMW 1.2118</strain>
    </source>
</reference>